<protein>
    <submittedName>
        <fullName evidence="1">Uncharacterized protein</fullName>
    </submittedName>
</protein>
<name>A0ACC0C9W3_CATRO</name>
<accession>A0ACC0C9W3</accession>
<evidence type="ECO:0000313" key="2">
    <source>
        <dbReference type="Proteomes" id="UP001060085"/>
    </source>
</evidence>
<proteinExistence type="predicted"/>
<evidence type="ECO:0000313" key="1">
    <source>
        <dbReference type="EMBL" id="KAI5681675.1"/>
    </source>
</evidence>
<reference evidence="2" key="1">
    <citation type="journal article" date="2023" name="Nat. Plants">
        <title>Single-cell RNA sequencing provides a high-resolution roadmap for understanding the multicellular compartmentation of specialized metabolism.</title>
        <authorList>
            <person name="Sun S."/>
            <person name="Shen X."/>
            <person name="Li Y."/>
            <person name="Li Y."/>
            <person name="Wang S."/>
            <person name="Li R."/>
            <person name="Zhang H."/>
            <person name="Shen G."/>
            <person name="Guo B."/>
            <person name="Wei J."/>
            <person name="Xu J."/>
            <person name="St-Pierre B."/>
            <person name="Chen S."/>
            <person name="Sun C."/>
        </authorList>
    </citation>
    <scope>NUCLEOTIDE SEQUENCE [LARGE SCALE GENOMIC DNA]</scope>
</reference>
<dbReference type="EMBL" id="CM044701">
    <property type="protein sequence ID" value="KAI5681675.1"/>
    <property type="molecule type" value="Genomic_DNA"/>
</dbReference>
<gene>
    <name evidence="1" type="ORF">M9H77_02903</name>
</gene>
<keyword evidence="2" id="KW-1185">Reference proteome</keyword>
<organism evidence="1 2">
    <name type="scientific">Catharanthus roseus</name>
    <name type="common">Madagascar periwinkle</name>
    <name type="synonym">Vinca rosea</name>
    <dbReference type="NCBI Taxonomy" id="4058"/>
    <lineage>
        <taxon>Eukaryota</taxon>
        <taxon>Viridiplantae</taxon>
        <taxon>Streptophyta</taxon>
        <taxon>Embryophyta</taxon>
        <taxon>Tracheophyta</taxon>
        <taxon>Spermatophyta</taxon>
        <taxon>Magnoliopsida</taxon>
        <taxon>eudicotyledons</taxon>
        <taxon>Gunneridae</taxon>
        <taxon>Pentapetalae</taxon>
        <taxon>asterids</taxon>
        <taxon>lamiids</taxon>
        <taxon>Gentianales</taxon>
        <taxon>Apocynaceae</taxon>
        <taxon>Rauvolfioideae</taxon>
        <taxon>Vinceae</taxon>
        <taxon>Catharanthinae</taxon>
        <taxon>Catharanthus</taxon>
    </lineage>
</organism>
<comment type="caution">
    <text evidence="1">The sequence shown here is derived from an EMBL/GenBank/DDBJ whole genome shotgun (WGS) entry which is preliminary data.</text>
</comment>
<dbReference type="Proteomes" id="UP001060085">
    <property type="component" value="Linkage Group LG01"/>
</dbReference>
<sequence length="185" mass="21209">MRDVRRDVTNLSDQQREVSPHGSLNVTTLRSNGLFNCSRATKFYQPSHFDEEPHPLSYGGSRGSFGGRGMPRHFEEVPRPHARHGEPLYDDHEHVPFVANRGRGQGDQTLNRIKGSSLVLWGEDDVNQLDMQEHQGVVTRPAKQLKSHKDRIEQEKFQGLNFDVQDFMGQYGKDLNKLEIENSSW</sequence>